<organism evidence="2 3">
    <name type="scientific">Tritrichomonas musculus</name>
    <dbReference type="NCBI Taxonomy" id="1915356"/>
    <lineage>
        <taxon>Eukaryota</taxon>
        <taxon>Metamonada</taxon>
        <taxon>Parabasalia</taxon>
        <taxon>Tritrichomonadida</taxon>
        <taxon>Tritrichomonadidae</taxon>
        <taxon>Tritrichomonas</taxon>
    </lineage>
</organism>
<feature type="region of interest" description="Disordered" evidence="1">
    <location>
        <begin position="1"/>
        <end position="53"/>
    </location>
</feature>
<evidence type="ECO:0000313" key="3">
    <source>
        <dbReference type="Proteomes" id="UP001470230"/>
    </source>
</evidence>
<keyword evidence="3" id="KW-1185">Reference proteome</keyword>
<evidence type="ECO:0000256" key="1">
    <source>
        <dbReference type="SAM" id="MobiDB-lite"/>
    </source>
</evidence>
<gene>
    <name evidence="2" type="ORF">M9Y10_043683</name>
</gene>
<sequence>MGSSNSREKGKASSDILPDGKDGRSNNQSNIKKENAIDNTIHECTKNDNPSNNMGYNESNSCYMNYDKANNDNLSNTNNDDKTYNYASIDLNLSNQENMALKTNSKDRKLIINEFINKYDLHYEEKKKNIEQKTAELQYHQAIRSNIRVLIIVASISDCYTLKSLNETGDFYESAEDFTTSFLI</sequence>
<feature type="compositionally biased region" description="Basic and acidic residues" evidence="1">
    <location>
        <begin position="31"/>
        <end position="46"/>
    </location>
</feature>
<evidence type="ECO:0000313" key="2">
    <source>
        <dbReference type="EMBL" id="KAK8884569.1"/>
    </source>
</evidence>
<accession>A0ABR2K0E7</accession>
<proteinExistence type="predicted"/>
<comment type="caution">
    <text evidence="2">The sequence shown here is derived from an EMBL/GenBank/DDBJ whole genome shotgun (WGS) entry which is preliminary data.</text>
</comment>
<protein>
    <submittedName>
        <fullName evidence="2">Uncharacterized protein</fullName>
    </submittedName>
</protein>
<dbReference type="Proteomes" id="UP001470230">
    <property type="component" value="Unassembled WGS sequence"/>
</dbReference>
<feature type="compositionally biased region" description="Basic and acidic residues" evidence="1">
    <location>
        <begin position="1"/>
        <end position="24"/>
    </location>
</feature>
<reference evidence="2 3" key="1">
    <citation type="submission" date="2024-04" db="EMBL/GenBank/DDBJ databases">
        <title>Tritrichomonas musculus Genome.</title>
        <authorList>
            <person name="Alves-Ferreira E."/>
            <person name="Grigg M."/>
            <person name="Lorenzi H."/>
            <person name="Galac M."/>
        </authorList>
    </citation>
    <scope>NUCLEOTIDE SEQUENCE [LARGE SCALE GENOMIC DNA]</scope>
    <source>
        <strain evidence="2 3">EAF2021</strain>
    </source>
</reference>
<dbReference type="EMBL" id="JAPFFF010000008">
    <property type="protein sequence ID" value="KAK8884569.1"/>
    <property type="molecule type" value="Genomic_DNA"/>
</dbReference>
<name>A0ABR2K0E7_9EUKA</name>